<reference evidence="3" key="5">
    <citation type="submission" date="2018-04" db="UniProtKB">
        <authorList>
            <consortium name="EnsemblFungi"/>
        </authorList>
    </citation>
    <scope>IDENTIFICATION</scope>
    <source>
        <strain evidence="3">R3-111a-1</strain>
    </source>
</reference>
<protein>
    <submittedName>
        <fullName evidence="2 3">Uncharacterized protein</fullName>
    </submittedName>
</protein>
<dbReference type="HOGENOM" id="CLU_2606166_0_0_1"/>
<name>J3NJF6_GAET3</name>
<dbReference type="EnsemblFungi" id="EJT81408">
    <property type="protein sequence ID" value="EJT81408"/>
    <property type="gene ID" value="GGTG_01388"/>
</dbReference>
<feature type="region of interest" description="Disordered" evidence="1">
    <location>
        <begin position="1"/>
        <end position="64"/>
    </location>
</feature>
<keyword evidence="4" id="KW-1185">Reference proteome</keyword>
<gene>
    <name evidence="3" type="primary">20341846</name>
    <name evidence="2" type="ORF">GGTG_01388</name>
</gene>
<reference evidence="2" key="3">
    <citation type="submission" date="2010-09" db="EMBL/GenBank/DDBJ databases">
        <title>Annotation of Gaeumannomyces graminis var. tritici R3-111a-1.</title>
        <authorList>
            <consortium name="The Broad Institute Genome Sequencing Platform"/>
            <person name="Ma L.-J."/>
            <person name="Dead R."/>
            <person name="Young S.K."/>
            <person name="Zeng Q."/>
            <person name="Gargeya S."/>
            <person name="Fitzgerald M."/>
            <person name="Haas B."/>
            <person name="Abouelleil A."/>
            <person name="Alvarado L."/>
            <person name="Arachchi H.M."/>
            <person name="Berlin A."/>
            <person name="Brown A."/>
            <person name="Chapman S.B."/>
            <person name="Chen Z."/>
            <person name="Dunbar C."/>
            <person name="Freedman E."/>
            <person name="Gearin G."/>
            <person name="Gellesch M."/>
            <person name="Goldberg J."/>
            <person name="Griggs A."/>
            <person name="Gujja S."/>
            <person name="Heiman D."/>
            <person name="Howarth C."/>
            <person name="Larson L."/>
            <person name="Lui A."/>
            <person name="MacDonald P.J.P."/>
            <person name="Mehta T."/>
            <person name="Montmayeur A."/>
            <person name="Murphy C."/>
            <person name="Neiman D."/>
            <person name="Pearson M."/>
            <person name="Priest M."/>
            <person name="Roberts A."/>
            <person name="Saif S."/>
            <person name="Shea T."/>
            <person name="Shenoy N."/>
            <person name="Sisk P."/>
            <person name="Stolte C."/>
            <person name="Sykes S."/>
            <person name="Yandava C."/>
            <person name="Wortman J."/>
            <person name="Nusbaum C."/>
            <person name="Birren B."/>
        </authorList>
    </citation>
    <scope>NUCLEOTIDE SEQUENCE</scope>
    <source>
        <strain evidence="2">R3-111a-1</strain>
    </source>
</reference>
<dbReference type="RefSeq" id="XP_009217417.1">
    <property type="nucleotide sequence ID" value="XM_009219153.1"/>
</dbReference>
<dbReference type="AlphaFoldDB" id="J3NJF6"/>
<reference evidence="2" key="2">
    <citation type="submission" date="2010-07" db="EMBL/GenBank/DDBJ databases">
        <authorList>
            <consortium name="The Broad Institute Genome Sequencing Platform"/>
            <consortium name="Broad Institute Genome Sequencing Center for Infectious Disease"/>
            <person name="Ma L.-J."/>
            <person name="Dead R."/>
            <person name="Young S."/>
            <person name="Zeng Q."/>
            <person name="Koehrsen M."/>
            <person name="Alvarado L."/>
            <person name="Berlin A."/>
            <person name="Chapman S.B."/>
            <person name="Chen Z."/>
            <person name="Freedman E."/>
            <person name="Gellesch M."/>
            <person name="Goldberg J."/>
            <person name="Griggs A."/>
            <person name="Gujja S."/>
            <person name="Heilman E.R."/>
            <person name="Heiman D."/>
            <person name="Hepburn T."/>
            <person name="Howarth C."/>
            <person name="Jen D."/>
            <person name="Larson L."/>
            <person name="Mehta T."/>
            <person name="Neiman D."/>
            <person name="Pearson M."/>
            <person name="Roberts A."/>
            <person name="Saif S."/>
            <person name="Shea T."/>
            <person name="Shenoy N."/>
            <person name="Sisk P."/>
            <person name="Stolte C."/>
            <person name="Sykes S."/>
            <person name="Walk T."/>
            <person name="White J."/>
            <person name="Yandava C."/>
            <person name="Haas B."/>
            <person name="Nusbaum C."/>
            <person name="Birren B."/>
        </authorList>
    </citation>
    <scope>NUCLEOTIDE SEQUENCE</scope>
    <source>
        <strain evidence="2">R3-111a-1</strain>
    </source>
</reference>
<dbReference type="VEuPathDB" id="FungiDB:GGTG_01388"/>
<feature type="compositionally biased region" description="Basic and acidic residues" evidence="1">
    <location>
        <begin position="1"/>
        <end position="17"/>
    </location>
</feature>
<evidence type="ECO:0000256" key="1">
    <source>
        <dbReference type="SAM" id="MobiDB-lite"/>
    </source>
</evidence>
<evidence type="ECO:0000313" key="2">
    <source>
        <dbReference type="EMBL" id="EJT81408.1"/>
    </source>
</evidence>
<evidence type="ECO:0000313" key="3">
    <source>
        <dbReference type="EnsemblFungi" id="EJT81408"/>
    </source>
</evidence>
<sequence>MPEDPRGWTVERRRERLGLGAGDAAEARNKKQGPQAGKKNVHFTLTDSPGALRGTSPGPLAQSRSIRLPSFADVAGLKS</sequence>
<dbReference type="GeneID" id="20341846"/>
<organism evidence="2">
    <name type="scientific">Gaeumannomyces tritici (strain R3-111a-1)</name>
    <name type="common">Wheat and barley take-all root rot fungus</name>
    <name type="synonym">Gaeumannomyces graminis var. tritici</name>
    <dbReference type="NCBI Taxonomy" id="644352"/>
    <lineage>
        <taxon>Eukaryota</taxon>
        <taxon>Fungi</taxon>
        <taxon>Dikarya</taxon>
        <taxon>Ascomycota</taxon>
        <taxon>Pezizomycotina</taxon>
        <taxon>Sordariomycetes</taxon>
        <taxon>Sordariomycetidae</taxon>
        <taxon>Magnaporthales</taxon>
        <taxon>Magnaporthaceae</taxon>
        <taxon>Gaeumannomyces</taxon>
    </lineage>
</organism>
<dbReference type="Proteomes" id="UP000006039">
    <property type="component" value="Unassembled WGS sequence"/>
</dbReference>
<dbReference type="EMBL" id="GL385395">
    <property type="protein sequence ID" value="EJT81408.1"/>
    <property type="molecule type" value="Genomic_DNA"/>
</dbReference>
<evidence type="ECO:0000313" key="4">
    <source>
        <dbReference type="Proteomes" id="UP000006039"/>
    </source>
</evidence>
<proteinExistence type="predicted"/>
<reference evidence="4" key="1">
    <citation type="submission" date="2010-07" db="EMBL/GenBank/DDBJ databases">
        <title>The genome sequence of Gaeumannomyces graminis var. tritici strain R3-111a-1.</title>
        <authorList>
            <consortium name="The Broad Institute Genome Sequencing Platform"/>
            <person name="Ma L.-J."/>
            <person name="Dead R."/>
            <person name="Young S."/>
            <person name="Zeng Q."/>
            <person name="Koehrsen M."/>
            <person name="Alvarado L."/>
            <person name="Berlin A."/>
            <person name="Chapman S.B."/>
            <person name="Chen Z."/>
            <person name="Freedman E."/>
            <person name="Gellesch M."/>
            <person name="Goldberg J."/>
            <person name="Griggs A."/>
            <person name="Gujja S."/>
            <person name="Heilman E.R."/>
            <person name="Heiman D."/>
            <person name="Hepburn T."/>
            <person name="Howarth C."/>
            <person name="Jen D."/>
            <person name="Larson L."/>
            <person name="Mehta T."/>
            <person name="Neiman D."/>
            <person name="Pearson M."/>
            <person name="Roberts A."/>
            <person name="Saif S."/>
            <person name="Shea T."/>
            <person name="Shenoy N."/>
            <person name="Sisk P."/>
            <person name="Stolte C."/>
            <person name="Sykes S."/>
            <person name="Walk T."/>
            <person name="White J."/>
            <person name="Yandava C."/>
            <person name="Haas B."/>
            <person name="Nusbaum C."/>
            <person name="Birren B."/>
        </authorList>
    </citation>
    <scope>NUCLEOTIDE SEQUENCE [LARGE SCALE GENOMIC DNA]</scope>
    <source>
        <strain evidence="4">R3-111a-1</strain>
    </source>
</reference>
<accession>J3NJF6</accession>
<reference evidence="3" key="4">
    <citation type="journal article" date="2015" name="G3 (Bethesda)">
        <title>Genome sequences of three phytopathogenic species of the Magnaporthaceae family of fungi.</title>
        <authorList>
            <person name="Okagaki L.H."/>
            <person name="Nunes C.C."/>
            <person name="Sailsbery J."/>
            <person name="Clay B."/>
            <person name="Brown D."/>
            <person name="John T."/>
            <person name="Oh Y."/>
            <person name="Young N."/>
            <person name="Fitzgerald M."/>
            <person name="Haas B.J."/>
            <person name="Zeng Q."/>
            <person name="Young S."/>
            <person name="Adiconis X."/>
            <person name="Fan L."/>
            <person name="Levin J.Z."/>
            <person name="Mitchell T.K."/>
            <person name="Okubara P.A."/>
            <person name="Farman M.L."/>
            <person name="Kohn L.M."/>
            <person name="Birren B."/>
            <person name="Ma L.-J."/>
            <person name="Dean R.A."/>
        </authorList>
    </citation>
    <scope>NUCLEOTIDE SEQUENCE</scope>
    <source>
        <strain evidence="3">R3-111a-1</strain>
    </source>
</reference>